<feature type="transmembrane region" description="Helical" evidence="7">
    <location>
        <begin position="342"/>
        <end position="368"/>
    </location>
</feature>
<feature type="transmembrane region" description="Helical" evidence="7">
    <location>
        <begin position="405"/>
        <end position="424"/>
    </location>
</feature>
<gene>
    <name evidence="9" type="ORF">GCM10010328_42760</name>
</gene>
<organism evidence="9 10">
    <name type="scientific">Streptomyces rubiginosohelvolus</name>
    <dbReference type="NCBI Taxonomy" id="67362"/>
    <lineage>
        <taxon>Bacteria</taxon>
        <taxon>Bacillati</taxon>
        <taxon>Actinomycetota</taxon>
        <taxon>Actinomycetes</taxon>
        <taxon>Kitasatosporales</taxon>
        <taxon>Streptomycetaceae</taxon>
        <taxon>Streptomyces</taxon>
    </lineage>
</organism>
<feature type="transmembrane region" description="Helical" evidence="7">
    <location>
        <begin position="316"/>
        <end position="336"/>
    </location>
</feature>
<evidence type="ECO:0000256" key="6">
    <source>
        <dbReference type="SAM" id="MobiDB-lite"/>
    </source>
</evidence>
<feature type="region of interest" description="Disordered" evidence="6">
    <location>
        <begin position="70"/>
        <end position="89"/>
    </location>
</feature>
<evidence type="ECO:0000259" key="8">
    <source>
        <dbReference type="PROSITE" id="PS50156"/>
    </source>
</evidence>
<proteinExistence type="predicted"/>
<protein>
    <submittedName>
        <fullName evidence="9">Exporter</fullName>
    </submittedName>
</protein>
<dbReference type="InterPro" id="IPR004869">
    <property type="entry name" value="MMPL_dom"/>
</dbReference>
<feature type="transmembrane region" description="Helical" evidence="7">
    <location>
        <begin position="676"/>
        <end position="700"/>
    </location>
</feature>
<feature type="transmembrane region" description="Helical" evidence="7">
    <location>
        <begin position="223"/>
        <end position="256"/>
    </location>
</feature>
<comment type="subcellular location">
    <subcellularLocation>
        <location evidence="1">Cell membrane</location>
        <topology evidence="1">Multi-pass membrane protein</topology>
    </subcellularLocation>
</comment>
<evidence type="ECO:0000313" key="10">
    <source>
        <dbReference type="Proteomes" id="UP000624183"/>
    </source>
</evidence>
<dbReference type="Gene3D" id="1.20.1640.10">
    <property type="entry name" value="Multidrug efflux transporter AcrB transmembrane domain"/>
    <property type="match status" value="2"/>
</dbReference>
<keyword evidence="4 7" id="KW-1133">Transmembrane helix</keyword>
<feature type="transmembrane region" description="Helical" evidence="7">
    <location>
        <begin position="593"/>
        <end position="614"/>
    </location>
</feature>
<keyword evidence="10" id="KW-1185">Reference proteome</keyword>
<feature type="region of interest" description="Disordered" evidence="6">
    <location>
        <begin position="1"/>
        <end position="25"/>
    </location>
</feature>
<accession>A0ABQ3C4E5</accession>
<dbReference type="PROSITE" id="PS50156">
    <property type="entry name" value="SSD"/>
    <property type="match status" value="1"/>
</dbReference>
<dbReference type="Proteomes" id="UP000624183">
    <property type="component" value="Unassembled WGS sequence"/>
</dbReference>
<evidence type="ECO:0000256" key="4">
    <source>
        <dbReference type="ARBA" id="ARBA00022989"/>
    </source>
</evidence>
<evidence type="ECO:0000256" key="5">
    <source>
        <dbReference type="ARBA" id="ARBA00023136"/>
    </source>
</evidence>
<dbReference type="InterPro" id="IPR050545">
    <property type="entry name" value="Mycobact_MmpL"/>
</dbReference>
<evidence type="ECO:0000256" key="1">
    <source>
        <dbReference type="ARBA" id="ARBA00004651"/>
    </source>
</evidence>
<name>A0ABQ3C4E5_9ACTN</name>
<evidence type="ECO:0000313" key="9">
    <source>
        <dbReference type="EMBL" id="GGZ63635.1"/>
    </source>
</evidence>
<keyword evidence="3 7" id="KW-0812">Transmembrane</keyword>
<dbReference type="EMBL" id="BMUW01000008">
    <property type="protein sequence ID" value="GGZ63635.1"/>
    <property type="molecule type" value="Genomic_DNA"/>
</dbReference>
<keyword evidence="2" id="KW-1003">Cell membrane</keyword>
<reference evidence="10" key="1">
    <citation type="journal article" date="2019" name="Int. J. Syst. Evol. Microbiol.">
        <title>The Global Catalogue of Microorganisms (GCM) 10K type strain sequencing project: providing services to taxonomists for standard genome sequencing and annotation.</title>
        <authorList>
            <consortium name="The Broad Institute Genomics Platform"/>
            <consortium name="The Broad Institute Genome Sequencing Center for Infectious Disease"/>
            <person name="Wu L."/>
            <person name="Ma J."/>
        </authorList>
    </citation>
    <scope>NUCLEOTIDE SEQUENCE [LARGE SCALE GENOMIC DNA]</scope>
    <source>
        <strain evidence="10">JCM 4602</strain>
    </source>
</reference>
<feature type="compositionally biased region" description="Basic and acidic residues" evidence="6">
    <location>
        <begin position="10"/>
        <end position="21"/>
    </location>
</feature>
<feature type="domain" description="SSD" evidence="8">
    <location>
        <begin position="242"/>
        <end position="367"/>
    </location>
</feature>
<dbReference type="PANTHER" id="PTHR33406">
    <property type="entry name" value="MEMBRANE PROTEIN MJ1562-RELATED"/>
    <property type="match status" value="1"/>
</dbReference>
<dbReference type="SUPFAM" id="SSF82866">
    <property type="entry name" value="Multidrug efflux transporter AcrB transmembrane domain"/>
    <property type="match status" value="2"/>
</dbReference>
<feature type="transmembrane region" description="Helical" evidence="7">
    <location>
        <begin position="568"/>
        <end position="586"/>
    </location>
</feature>
<feature type="region of interest" description="Disordered" evidence="6">
    <location>
        <begin position="746"/>
        <end position="785"/>
    </location>
</feature>
<sequence length="785" mass="82491">MLRKGKLNRRAPEGEEGERVKRAPLPVGPPRGVVESVAGWSVRHKALAITGWLVLVVVAILSSALISGPEARSLDPGDAGKAQQIVRTEDNGDSVRESVLFQSREDEGPKFTESTELQGAAEELVSKLRGTGDAVRAIGSPAGADGERWVSEDGRSGLVTFEMDGPIEKQKENYNEAVAALKEVQDNNPDLRIVQAGDRSLNAVVDDAIKDDFAKAEFTSLPLTLVILLVVFGSLIAAGIPLLLAATAVIGTFGLLQTVGQFVPVNSAASSIVLLIGMAVGIDYSLFYLRREREERIAGRDTQDALAMTARTSGHAVVVSGLTVMVCVCGLLFSGLDVFKGLTAGTVIVVGLTVIGSITVLPAVLAALGHRVDKARIPWLGKRRTVARESRTWSAVARTVVRRPALTGGIAALVLVVMALPMLGMKLQDPATTDSLPRSVAPVDAAVRMNDAFPGASSPARVAIATDDGSSADTPALRTAIDALHEQAATPGSGIAEPITSVEVGDVVVVRVPLIGKGTDDTSNESLEKLRGTVLPATLGTVEGIDYAVGGKTAMPYDFANQLNSRSVAVFVFILALAFVLLVVAFRSWTIPLVSILLNLLSIGAAYGVLTWVFQSGHLGSLLGFTAYGGVVAWLPLFMFVILFGLSMDYHIFILSRIKERWADGASSDDSIVGGISSSAGVVTSAAVIMTAVFTVFVSLTAIEYKMMGVGMAVAILIDATVVRGVLLPAAMALLGDRAWSSRLGKQRGAASRPIGEQTPEPVRPVSGSPCDRRDVLSSPAPRGR</sequence>
<feature type="transmembrane region" description="Helical" evidence="7">
    <location>
        <begin position="712"/>
        <end position="736"/>
    </location>
</feature>
<dbReference type="InterPro" id="IPR000731">
    <property type="entry name" value="SSD"/>
</dbReference>
<evidence type="ECO:0000256" key="3">
    <source>
        <dbReference type="ARBA" id="ARBA00022692"/>
    </source>
</evidence>
<dbReference type="PANTHER" id="PTHR33406:SF13">
    <property type="entry name" value="MEMBRANE PROTEIN YDFJ"/>
    <property type="match status" value="1"/>
</dbReference>
<keyword evidence="5 7" id="KW-0472">Membrane</keyword>
<comment type="caution">
    <text evidence="9">The sequence shown here is derived from an EMBL/GenBank/DDBJ whole genome shotgun (WGS) entry which is preliminary data.</text>
</comment>
<evidence type="ECO:0000256" key="2">
    <source>
        <dbReference type="ARBA" id="ARBA00022475"/>
    </source>
</evidence>
<evidence type="ECO:0000256" key="7">
    <source>
        <dbReference type="SAM" id="Phobius"/>
    </source>
</evidence>
<feature type="transmembrane region" description="Helical" evidence="7">
    <location>
        <begin position="268"/>
        <end position="289"/>
    </location>
</feature>
<dbReference type="Pfam" id="PF03176">
    <property type="entry name" value="MMPL"/>
    <property type="match status" value="2"/>
</dbReference>
<feature type="transmembrane region" description="Helical" evidence="7">
    <location>
        <begin position="634"/>
        <end position="655"/>
    </location>
</feature>